<name>A0A7K3WL07_9FLAO</name>
<dbReference type="PANTHER" id="PTHR30388:SF6">
    <property type="entry name" value="XANTHINE DEHYDROGENASE SUBUNIT A-RELATED"/>
    <property type="match status" value="1"/>
</dbReference>
<keyword evidence="4" id="KW-1185">Reference proteome</keyword>
<evidence type="ECO:0000259" key="1">
    <source>
        <dbReference type="Pfam" id="PF02625"/>
    </source>
</evidence>
<dbReference type="Pfam" id="PF02625">
    <property type="entry name" value="XdhC_CoxI"/>
    <property type="match status" value="1"/>
</dbReference>
<dbReference type="InterPro" id="IPR003777">
    <property type="entry name" value="XdhC_CoxI"/>
</dbReference>
<feature type="domain" description="XdhC- CoxI" evidence="1">
    <location>
        <begin position="12"/>
        <end position="70"/>
    </location>
</feature>
<feature type="domain" description="XdhC Rossmann" evidence="2">
    <location>
        <begin position="166"/>
        <end position="308"/>
    </location>
</feature>
<dbReference type="EMBL" id="JAAGVY010000002">
    <property type="protein sequence ID" value="NEN22327.1"/>
    <property type="molecule type" value="Genomic_DNA"/>
</dbReference>
<proteinExistence type="predicted"/>
<evidence type="ECO:0000259" key="2">
    <source>
        <dbReference type="Pfam" id="PF13478"/>
    </source>
</evidence>
<accession>A0A7K3WL07</accession>
<comment type="caution">
    <text evidence="3">The sequence shown here is derived from an EMBL/GenBank/DDBJ whole genome shotgun (WGS) entry which is preliminary data.</text>
</comment>
<evidence type="ECO:0000313" key="4">
    <source>
        <dbReference type="Proteomes" id="UP000486602"/>
    </source>
</evidence>
<dbReference type="InterPro" id="IPR027051">
    <property type="entry name" value="XdhC_Rossmann_dom"/>
</dbReference>
<sequence>MIFWQHILDKLQDNQKLYVLTVIENFGSSPGRKGFKMLVAQDGFIFGSVGGGVMEFALVTKAKELLQEKNQPTFIKKQIHKRNIKDGSGMICSGEQTVAFHCLDSGNIPVIASIVSCLKNGEKGTLRLSPDSFDFLNKLSGNQFEYQINSELDWFFEEHIGFRETLYIVGGGHVGVAVSETFVNLGFYVVVFDNRENLNTLENNNFAHQKSVVNYKNIADYIPQGNSSYVAIMTNKYTDDKLVLSQLIRNKYKFIGVLGSVAKLETMWKALLKEGYTQEELDVIYAPIGLSIKSQTPEEIAVSIAAQIIQIRNLERG</sequence>
<dbReference type="Gene3D" id="3.40.50.720">
    <property type="entry name" value="NAD(P)-binding Rossmann-like Domain"/>
    <property type="match status" value="1"/>
</dbReference>
<gene>
    <name evidence="3" type="ORF">G3O08_02265</name>
</gene>
<dbReference type="PANTHER" id="PTHR30388">
    <property type="entry name" value="ALDEHYDE OXIDOREDUCTASE MOLYBDENUM COFACTOR ASSEMBLY PROTEIN"/>
    <property type="match status" value="1"/>
</dbReference>
<dbReference type="Pfam" id="PF13478">
    <property type="entry name" value="XdhC_C"/>
    <property type="match status" value="1"/>
</dbReference>
<organism evidence="3 4">
    <name type="scientific">Cryomorpha ignava</name>
    <dbReference type="NCBI Taxonomy" id="101383"/>
    <lineage>
        <taxon>Bacteria</taxon>
        <taxon>Pseudomonadati</taxon>
        <taxon>Bacteroidota</taxon>
        <taxon>Flavobacteriia</taxon>
        <taxon>Flavobacteriales</taxon>
        <taxon>Cryomorphaceae</taxon>
        <taxon>Cryomorpha</taxon>
    </lineage>
</organism>
<reference evidence="3 4" key="1">
    <citation type="submission" date="2020-02" db="EMBL/GenBank/DDBJ databases">
        <title>Out from the shadows clarifying the taxonomy of the family Cryomorphaceae and related taxa by utilizing the GTDB taxonomic framework.</title>
        <authorList>
            <person name="Bowman J.P."/>
        </authorList>
    </citation>
    <scope>NUCLEOTIDE SEQUENCE [LARGE SCALE GENOMIC DNA]</scope>
    <source>
        <strain evidence="3 4">QSSC 1-22</strain>
    </source>
</reference>
<dbReference type="Proteomes" id="UP000486602">
    <property type="component" value="Unassembled WGS sequence"/>
</dbReference>
<dbReference type="RefSeq" id="WP_163283035.1">
    <property type="nucleotide sequence ID" value="NZ_JAAGVY010000002.1"/>
</dbReference>
<dbReference type="AlphaFoldDB" id="A0A7K3WL07"/>
<protein>
    <submittedName>
        <fullName evidence="3">XdhC family protein</fullName>
    </submittedName>
</protein>
<evidence type="ECO:0000313" key="3">
    <source>
        <dbReference type="EMBL" id="NEN22327.1"/>
    </source>
</evidence>
<dbReference type="InterPro" id="IPR052698">
    <property type="entry name" value="MoCofactor_Util/Proc"/>
</dbReference>